<keyword evidence="13" id="KW-1185">Reference proteome</keyword>
<evidence type="ECO:0000256" key="4">
    <source>
        <dbReference type="ARBA" id="ARBA00022490"/>
    </source>
</evidence>
<dbReference type="InterPro" id="IPR027267">
    <property type="entry name" value="AH/BAR_dom_sf"/>
</dbReference>
<dbReference type="InterPro" id="IPR003005">
    <property type="entry name" value="Amphiphysin"/>
</dbReference>
<dbReference type="InterPro" id="IPR036028">
    <property type="entry name" value="SH3-like_dom_sf"/>
</dbReference>
<dbReference type="SUPFAM" id="SSF50044">
    <property type="entry name" value="SH3-domain"/>
    <property type="match status" value="1"/>
</dbReference>
<keyword evidence="4" id="KW-0963">Cytoplasm</keyword>
<dbReference type="GO" id="GO:0001891">
    <property type="term" value="C:phagocytic cup"/>
    <property type="evidence" value="ECO:0007669"/>
    <property type="project" value="TreeGrafter"/>
</dbReference>
<dbReference type="AlphaFoldDB" id="A0A9N7VVI4"/>
<dbReference type="InterPro" id="IPR004148">
    <property type="entry name" value="BAR_dom"/>
</dbReference>
<dbReference type="PANTHER" id="PTHR46514:SF1">
    <property type="entry name" value="BRIDGING INTEGRATOR 2"/>
    <property type="match status" value="1"/>
</dbReference>
<evidence type="ECO:0000256" key="2">
    <source>
        <dbReference type="ARBA" id="ARBA00004496"/>
    </source>
</evidence>
<reference evidence="12" key="1">
    <citation type="submission" date="2020-03" db="EMBL/GenBank/DDBJ databases">
        <authorList>
            <person name="Weist P."/>
        </authorList>
    </citation>
    <scope>NUCLEOTIDE SEQUENCE</scope>
</reference>
<organism evidence="12 13">
    <name type="scientific">Pleuronectes platessa</name>
    <name type="common">European plaice</name>
    <dbReference type="NCBI Taxonomy" id="8262"/>
    <lineage>
        <taxon>Eukaryota</taxon>
        <taxon>Metazoa</taxon>
        <taxon>Chordata</taxon>
        <taxon>Craniata</taxon>
        <taxon>Vertebrata</taxon>
        <taxon>Euteleostomi</taxon>
        <taxon>Actinopterygii</taxon>
        <taxon>Neopterygii</taxon>
        <taxon>Teleostei</taxon>
        <taxon>Neoteleostei</taxon>
        <taxon>Acanthomorphata</taxon>
        <taxon>Carangaria</taxon>
        <taxon>Pleuronectiformes</taxon>
        <taxon>Pleuronectoidei</taxon>
        <taxon>Pleuronectidae</taxon>
        <taxon>Pleuronectes</taxon>
    </lineage>
</organism>
<dbReference type="GO" id="GO:0005737">
    <property type="term" value="C:cytoplasm"/>
    <property type="evidence" value="ECO:0007669"/>
    <property type="project" value="UniProtKB-SubCell"/>
</dbReference>
<dbReference type="OrthoDB" id="446293at2759"/>
<evidence type="ECO:0000256" key="8">
    <source>
        <dbReference type="SAM" id="Coils"/>
    </source>
</evidence>
<evidence type="ECO:0000313" key="13">
    <source>
        <dbReference type="Proteomes" id="UP001153269"/>
    </source>
</evidence>
<feature type="compositionally biased region" description="Low complexity" evidence="9">
    <location>
        <begin position="306"/>
        <end position="338"/>
    </location>
</feature>
<sequence>MAENKMGPNLQAGAGFLAKRVQKSLNRAQEKVLQKLGKTMETKDEQFEQCFTSLNKQQVDGIRLFKDVKAYHTAVKAVHETSKRLSQTLQDIYESDWNGVEDLAVITESEDLLRNDYEEKLSDQIVRTMENYTSQFPEVKERVAKRGRKLVDYDSARHHLEALQSAKKKDDAKIAKAEEEFNKTQSVFEEINNEMREELPVLYQSRIGCYVTVFQNVSNLRDVFYKEMSVLNRELYNVMKKLETQHSGKAFIIKGLNSTAGKSKKRKSLVISNPIPCNTAFPADHVSLHPSTENGKDGEPSSLPAQQTQSNSEETSQPEEGSVSSKDINSSDSDLSSSGTNTPHRQSVCENENSDRSTGGQSLEEVEEQEVAEAEAELAGNQSDDSGVGVPKLEAVSQEVSNPSDSADSDASHTPEQETLMEQPSEEVTPKPAPVPAPRLSFRCTDRPPLLTADQQEETQEATSDQETAESKDVSSSHSPPGFLYKGVALESHAASEEGLLQFEQGDVILVLADTQLQDGLVRGIREESWNQHTDLENHSGIFSEKLIQPVQPE</sequence>
<dbReference type="Pfam" id="PF03114">
    <property type="entry name" value="BAR"/>
    <property type="match status" value="1"/>
</dbReference>
<protein>
    <recommendedName>
        <fullName evidence="14">Bridging integrator 2b</fullName>
    </recommendedName>
</protein>
<proteinExistence type="predicted"/>
<feature type="domain" description="SH3" evidence="10">
    <location>
        <begin position="482"/>
        <end position="553"/>
    </location>
</feature>
<dbReference type="PRINTS" id="PR01251">
    <property type="entry name" value="AMPHIPHYSIN"/>
</dbReference>
<dbReference type="PANTHER" id="PTHR46514">
    <property type="entry name" value="AMPHIPHYSIN"/>
    <property type="match status" value="1"/>
</dbReference>
<dbReference type="GO" id="GO:0006911">
    <property type="term" value="P:phagocytosis, engulfment"/>
    <property type="evidence" value="ECO:0007669"/>
    <property type="project" value="TreeGrafter"/>
</dbReference>
<dbReference type="InterPro" id="IPR001452">
    <property type="entry name" value="SH3_domain"/>
</dbReference>
<feature type="compositionally biased region" description="Polar residues" evidence="9">
    <location>
        <begin position="339"/>
        <end position="361"/>
    </location>
</feature>
<dbReference type="GO" id="GO:0097320">
    <property type="term" value="P:plasma membrane tubulation"/>
    <property type="evidence" value="ECO:0007669"/>
    <property type="project" value="TreeGrafter"/>
</dbReference>
<dbReference type="EMBL" id="CADEAL010004357">
    <property type="protein sequence ID" value="CAB1457774.1"/>
    <property type="molecule type" value="Genomic_DNA"/>
</dbReference>
<evidence type="ECO:0000256" key="3">
    <source>
        <dbReference type="ARBA" id="ARBA00022443"/>
    </source>
</evidence>
<evidence type="ECO:0000256" key="6">
    <source>
        <dbReference type="ARBA" id="ARBA00023136"/>
    </source>
</evidence>
<feature type="coiled-coil region" evidence="8">
    <location>
        <begin position="160"/>
        <end position="194"/>
    </location>
</feature>
<name>A0A9N7VVI4_PLEPL</name>
<comment type="caution">
    <text evidence="12">The sequence shown here is derived from an EMBL/GenBank/DDBJ whole genome shotgun (WGS) entry which is preliminary data.</text>
</comment>
<keyword evidence="3 7" id="KW-0728">SH3 domain</keyword>
<dbReference type="SUPFAM" id="SSF103657">
    <property type="entry name" value="BAR/IMD domain-like"/>
    <property type="match status" value="1"/>
</dbReference>
<evidence type="ECO:0000256" key="1">
    <source>
        <dbReference type="ARBA" id="ARBA00004308"/>
    </source>
</evidence>
<dbReference type="Proteomes" id="UP001153269">
    <property type="component" value="Unassembled WGS sequence"/>
</dbReference>
<dbReference type="PROSITE" id="PS50002">
    <property type="entry name" value="SH3"/>
    <property type="match status" value="1"/>
</dbReference>
<dbReference type="Gene3D" id="2.30.30.40">
    <property type="entry name" value="SH3 Domains"/>
    <property type="match status" value="1"/>
</dbReference>
<evidence type="ECO:0000256" key="9">
    <source>
        <dbReference type="SAM" id="MobiDB-lite"/>
    </source>
</evidence>
<evidence type="ECO:0000256" key="5">
    <source>
        <dbReference type="ARBA" id="ARBA00023054"/>
    </source>
</evidence>
<accession>A0A9N7VVI4</accession>
<evidence type="ECO:0008006" key="14">
    <source>
        <dbReference type="Google" id="ProtNLM"/>
    </source>
</evidence>
<feature type="compositionally biased region" description="Acidic residues" evidence="9">
    <location>
        <begin position="364"/>
        <end position="376"/>
    </location>
</feature>
<evidence type="ECO:0000259" key="11">
    <source>
        <dbReference type="PROSITE" id="PS51021"/>
    </source>
</evidence>
<feature type="domain" description="BAR" evidence="11">
    <location>
        <begin position="32"/>
        <end position="248"/>
    </location>
</feature>
<gene>
    <name evidence="12" type="ORF">PLEPLA_LOCUS45601</name>
</gene>
<dbReference type="Gene3D" id="1.20.1270.60">
    <property type="entry name" value="Arfaptin homology (AH) domain/BAR domain"/>
    <property type="match status" value="1"/>
</dbReference>
<comment type="subcellular location">
    <subcellularLocation>
        <location evidence="2">Cytoplasm</location>
    </subcellularLocation>
    <subcellularLocation>
        <location evidence="1">Endomembrane system</location>
    </subcellularLocation>
</comment>
<dbReference type="GO" id="GO:0012505">
    <property type="term" value="C:endomembrane system"/>
    <property type="evidence" value="ECO:0007669"/>
    <property type="project" value="UniProtKB-SubCell"/>
</dbReference>
<evidence type="ECO:0000313" key="12">
    <source>
        <dbReference type="EMBL" id="CAB1457774.1"/>
    </source>
</evidence>
<dbReference type="GO" id="GO:0071800">
    <property type="term" value="P:podosome assembly"/>
    <property type="evidence" value="ECO:0007669"/>
    <property type="project" value="TreeGrafter"/>
</dbReference>
<dbReference type="PROSITE" id="PS51021">
    <property type="entry name" value="BAR"/>
    <property type="match status" value="1"/>
</dbReference>
<keyword evidence="6" id="KW-0472">Membrane</keyword>
<dbReference type="GO" id="GO:0005543">
    <property type="term" value="F:phospholipid binding"/>
    <property type="evidence" value="ECO:0007669"/>
    <property type="project" value="TreeGrafter"/>
</dbReference>
<evidence type="ECO:0000256" key="7">
    <source>
        <dbReference type="PROSITE-ProRule" id="PRU00192"/>
    </source>
</evidence>
<dbReference type="GO" id="GO:0002102">
    <property type="term" value="C:podosome"/>
    <property type="evidence" value="ECO:0007669"/>
    <property type="project" value="TreeGrafter"/>
</dbReference>
<feature type="region of interest" description="Disordered" evidence="9">
    <location>
        <begin position="282"/>
        <end position="484"/>
    </location>
</feature>
<keyword evidence="5 8" id="KW-0175">Coiled coil</keyword>
<dbReference type="SMART" id="SM00721">
    <property type="entry name" value="BAR"/>
    <property type="match status" value="1"/>
</dbReference>
<dbReference type="FunFam" id="1.20.1270.60:FF:000013">
    <property type="entry name" value="Amphiphysin isoform 2"/>
    <property type="match status" value="1"/>
</dbReference>
<evidence type="ECO:0000259" key="10">
    <source>
        <dbReference type="PROSITE" id="PS50002"/>
    </source>
</evidence>